<reference evidence="18" key="1">
    <citation type="submission" date="2018-09" db="EMBL/GenBank/DDBJ databases">
        <title>Draft Genome Sequence of Mediterraneibacter sp. KCTC 15684.</title>
        <authorList>
            <person name="Kim J.S."/>
            <person name="Han K.I."/>
            <person name="Suh M.K."/>
            <person name="Lee K.C."/>
            <person name="Eom M.K."/>
            <person name="Lee J.H."/>
            <person name="Park S.H."/>
            <person name="Kang S.W."/>
            <person name="Park J.E."/>
            <person name="Oh B.S."/>
            <person name="Yu S.Y."/>
            <person name="Choi S.H."/>
            <person name="Lee D.H."/>
            <person name="Yoon H."/>
            <person name="Kim B."/>
            <person name="Yang S.J."/>
            <person name="Lee J.S."/>
        </authorList>
    </citation>
    <scope>NUCLEOTIDE SEQUENCE [LARGE SCALE GENOMIC DNA]</scope>
    <source>
        <strain evidence="18">KCTC 15684</strain>
    </source>
</reference>
<name>A0A391PE24_9FIRM</name>
<keyword evidence="9 13" id="KW-1133">Transmembrane helix</keyword>
<evidence type="ECO:0000256" key="11">
    <source>
        <dbReference type="PROSITE-ProRule" id="PRU00421"/>
    </source>
</evidence>
<evidence type="ECO:0000313" key="17">
    <source>
        <dbReference type="EMBL" id="GCA67953.1"/>
    </source>
</evidence>
<dbReference type="InterPro" id="IPR011297">
    <property type="entry name" value="PTS_IIABC_b_glu"/>
</dbReference>
<dbReference type="PROSITE" id="PS51103">
    <property type="entry name" value="PTS_EIIC_TYPE_1"/>
    <property type="match status" value="1"/>
</dbReference>
<evidence type="ECO:0000256" key="13">
    <source>
        <dbReference type="SAM" id="Phobius"/>
    </source>
</evidence>
<dbReference type="GO" id="GO:0090589">
    <property type="term" value="F:protein-phosphocysteine-trehalose phosphotransferase system transporter activity"/>
    <property type="evidence" value="ECO:0007669"/>
    <property type="project" value="TreeGrafter"/>
</dbReference>
<dbReference type="SUPFAM" id="SSF51261">
    <property type="entry name" value="Duplicated hybrid motif"/>
    <property type="match status" value="1"/>
</dbReference>
<feature type="region of interest" description="Disordered" evidence="12">
    <location>
        <begin position="457"/>
        <end position="501"/>
    </location>
</feature>
<evidence type="ECO:0000256" key="7">
    <source>
        <dbReference type="ARBA" id="ARBA00022692"/>
    </source>
</evidence>
<keyword evidence="2" id="KW-0813">Transport</keyword>
<feature type="active site" description="Phosphocysteine intermediate; for EIIB activity" evidence="11">
    <location>
        <position position="26"/>
    </location>
</feature>
<dbReference type="InterPro" id="IPR013013">
    <property type="entry name" value="PTS_EIIC_1"/>
</dbReference>
<dbReference type="InterPro" id="IPR001996">
    <property type="entry name" value="PTS_IIB_1"/>
</dbReference>
<feature type="transmembrane region" description="Helical" evidence="13">
    <location>
        <begin position="144"/>
        <end position="164"/>
    </location>
</feature>
<dbReference type="PANTHER" id="PTHR30175:SF1">
    <property type="entry name" value="PTS SYSTEM ARBUTIN-, CELLOBIOSE-, AND SALICIN-SPECIFIC EIIBC COMPONENT-RELATED"/>
    <property type="match status" value="1"/>
</dbReference>
<evidence type="ECO:0000256" key="3">
    <source>
        <dbReference type="ARBA" id="ARBA00022475"/>
    </source>
</evidence>
<evidence type="ECO:0000259" key="15">
    <source>
        <dbReference type="PROSITE" id="PS51098"/>
    </source>
</evidence>
<dbReference type="InterPro" id="IPR011055">
    <property type="entry name" value="Dup_hybrid_motif"/>
</dbReference>
<dbReference type="InterPro" id="IPR003352">
    <property type="entry name" value="PTS_EIIC"/>
</dbReference>
<feature type="domain" description="PTS EIIB type-1" evidence="15">
    <location>
        <begin position="4"/>
        <end position="86"/>
    </location>
</feature>
<dbReference type="InterPro" id="IPR001127">
    <property type="entry name" value="PTS_EIIA_1_perm"/>
</dbReference>
<evidence type="ECO:0000259" key="16">
    <source>
        <dbReference type="PROSITE" id="PS51103"/>
    </source>
</evidence>
<dbReference type="PROSITE" id="PS00371">
    <property type="entry name" value="PTS_EIIA_TYPE_1_HIS"/>
    <property type="match status" value="1"/>
</dbReference>
<feature type="transmembrane region" description="Helical" evidence="13">
    <location>
        <begin position="383"/>
        <end position="407"/>
    </location>
</feature>
<keyword evidence="3" id="KW-1003">Cell membrane</keyword>
<dbReference type="FunFam" id="3.30.1360.60:FF:000001">
    <property type="entry name" value="PTS system glucose-specific IIBC component PtsG"/>
    <property type="match status" value="1"/>
</dbReference>
<dbReference type="SUPFAM" id="SSF55604">
    <property type="entry name" value="Glucose permease domain IIB"/>
    <property type="match status" value="1"/>
</dbReference>
<evidence type="ECO:0000256" key="2">
    <source>
        <dbReference type="ARBA" id="ARBA00022448"/>
    </source>
</evidence>
<dbReference type="Gene3D" id="2.70.70.10">
    <property type="entry name" value="Glucose Permease (Domain IIA)"/>
    <property type="match status" value="1"/>
</dbReference>
<accession>A0A391PE24</accession>
<evidence type="ECO:0000256" key="10">
    <source>
        <dbReference type="ARBA" id="ARBA00023136"/>
    </source>
</evidence>
<dbReference type="InterPro" id="IPR050558">
    <property type="entry name" value="PTS_Sugar-Specific_Components"/>
</dbReference>
<dbReference type="Gene3D" id="3.30.1360.60">
    <property type="entry name" value="Glucose permease domain IIB"/>
    <property type="match status" value="1"/>
</dbReference>
<keyword evidence="18" id="KW-1185">Reference proteome</keyword>
<feature type="transmembrane region" description="Helical" evidence="13">
    <location>
        <begin position="176"/>
        <end position="197"/>
    </location>
</feature>
<evidence type="ECO:0000256" key="12">
    <source>
        <dbReference type="SAM" id="MobiDB-lite"/>
    </source>
</evidence>
<evidence type="ECO:0000256" key="8">
    <source>
        <dbReference type="ARBA" id="ARBA00022777"/>
    </source>
</evidence>
<dbReference type="InterPro" id="IPR036878">
    <property type="entry name" value="Glu_permease_IIB"/>
</dbReference>
<dbReference type="NCBIfam" id="TIGR00830">
    <property type="entry name" value="PTBA"/>
    <property type="match status" value="1"/>
</dbReference>
<dbReference type="PROSITE" id="PS51093">
    <property type="entry name" value="PTS_EIIA_TYPE_1"/>
    <property type="match status" value="1"/>
</dbReference>
<dbReference type="AlphaFoldDB" id="A0A391PE24"/>
<evidence type="ECO:0000256" key="6">
    <source>
        <dbReference type="ARBA" id="ARBA00022683"/>
    </source>
</evidence>
<dbReference type="Pfam" id="PF02378">
    <property type="entry name" value="PTS_EIIC"/>
    <property type="match status" value="1"/>
</dbReference>
<comment type="subcellular location">
    <subcellularLocation>
        <location evidence="1">Cell membrane</location>
        <topology evidence="1">Multi-pass membrane protein</topology>
    </subcellularLocation>
</comment>
<dbReference type="PANTHER" id="PTHR30175">
    <property type="entry name" value="PHOSPHOTRANSFERASE SYSTEM TRANSPORT PROTEIN"/>
    <property type="match status" value="1"/>
</dbReference>
<dbReference type="InterPro" id="IPR018113">
    <property type="entry name" value="PTrfase_EIIB_Cys"/>
</dbReference>
<feature type="transmembrane region" description="Helical" evidence="13">
    <location>
        <begin position="249"/>
        <end position="266"/>
    </location>
</feature>
<feature type="transmembrane region" description="Helical" evidence="13">
    <location>
        <begin position="286"/>
        <end position="308"/>
    </location>
</feature>
<evidence type="ECO:0000259" key="14">
    <source>
        <dbReference type="PROSITE" id="PS51093"/>
    </source>
</evidence>
<dbReference type="NCBIfam" id="TIGR01995">
    <property type="entry name" value="PTS-II-ABC-beta"/>
    <property type="match status" value="1"/>
</dbReference>
<dbReference type="GO" id="GO:0008982">
    <property type="term" value="F:protein-N(PI)-phosphohistidine-sugar phosphotransferase activity"/>
    <property type="evidence" value="ECO:0007669"/>
    <property type="project" value="InterPro"/>
</dbReference>
<dbReference type="FunFam" id="2.70.70.10:FF:000001">
    <property type="entry name" value="PTS system glucose-specific IIA component"/>
    <property type="match status" value="1"/>
</dbReference>
<organism evidence="17 18">
    <name type="scientific">Mediterraneibacter butyricigenes</name>
    <dbReference type="NCBI Taxonomy" id="2316025"/>
    <lineage>
        <taxon>Bacteria</taxon>
        <taxon>Bacillati</taxon>
        <taxon>Bacillota</taxon>
        <taxon>Clostridia</taxon>
        <taxon>Lachnospirales</taxon>
        <taxon>Lachnospiraceae</taxon>
        <taxon>Mediterraneibacter</taxon>
    </lineage>
</organism>
<keyword evidence="8" id="KW-0418">Kinase</keyword>
<comment type="caution">
    <text evidence="17">The sequence shown here is derived from an EMBL/GenBank/DDBJ whole genome shotgun (WGS) entry which is preliminary data.</text>
</comment>
<dbReference type="GO" id="GO:0005886">
    <property type="term" value="C:plasma membrane"/>
    <property type="evidence" value="ECO:0007669"/>
    <property type="project" value="UniProtKB-SubCell"/>
</dbReference>
<evidence type="ECO:0000256" key="4">
    <source>
        <dbReference type="ARBA" id="ARBA00022597"/>
    </source>
</evidence>
<keyword evidence="4" id="KW-0762">Sugar transport</keyword>
<feature type="compositionally biased region" description="Basic and acidic residues" evidence="12">
    <location>
        <begin position="488"/>
        <end position="501"/>
    </location>
</feature>
<evidence type="ECO:0000256" key="1">
    <source>
        <dbReference type="ARBA" id="ARBA00004651"/>
    </source>
</evidence>
<keyword evidence="10 13" id="KW-0472">Membrane</keyword>
<dbReference type="Pfam" id="PF00358">
    <property type="entry name" value="PTS_EIIA_1"/>
    <property type="match status" value="1"/>
</dbReference>
<protein>
    <submittedName>
        <fullName evidence="17">PTS beta-glucoside transporter subunit EIIBCA</fullName>
    </submittedName>
</protein>
<dbReference type="GO" id="GO:0009401">
    <property type="term" value="P:phosphoenolpyruvate-dependent sugar phosphotransferase system"/>
    <property type="evidence" value="ECO:0007669"/>
    <property type="project" value="UniProtKB-KW"/>
</dbReference>
<evidence type="ECO:0000313" key="18">
    <source>
        <dbReference type="Proteomes" id="UP000265643"/>
    </source>
</evidence>
<keyword evidence="7 13" id="KW-0812">Transmembrane</keyword>
<dbReference type="Proteomes" id="UP000265643">
    <property type="component" value="Unassembled WGS sequence"/>
</dbReference>
<feature type="domain" description="PTS EIIC type-1" evidence="16">
    <location>
        <begin position="106"/>
        <end position="463"/>
    </location>
</feature>
<feature type="domain" description="PTS EIIA type-1" evidence="14">
    <location>
        <begin position="521"/>
        <end position="625"/>
    </location>
</feature>
<feature type="compositionally biased region" description="Basic and acidic residues" evidence="12">
    <location>
        <begin position="460"/>
        <end position="477"/>
    </location>
</feature>
<feature type="transmembrane region" description="Helical" evidence="13">
    <location>
        <begin position="209"/>
        <end position="229"/>
    </location>
</feature>
<dbReference type="GO" id="GO:0016301">
    <property type="term" value="F:kinase activity"/>
    <property type="evidence" value="ECO:0007669"/>
    <property type="project" value="UniProtKB-KW"/>
</dbReference>
<keyword evidence="5" id="KW-0808">Transferase</keyword>
<feature type="transmembrane region" description="Helical" evidence="13">
    <location>
        <begin position="115"/>
        <end position="138"/>
    </location>
</feature>
<sequence>MDYKALGKKLIDLVGGTENIRQLTHCATRLRFEFYDMGKVKTKEIESQPGVISVVEKGGQFQVIIGNEVQTAFRAIKEEMKEDGNSSEETQESTSEKKGIVNEIISVISTTFTPVIPALIGGGMIKAVLSILVLAGLVKDTESTYTILSFISDAPFYFMPVLLAYGASLKFKCSPIMAMTMACALLSPTWSGIVAAGESVDFFKIPTLLVDYSYSVIPIILSVWILSYVEKFAEKYSPSVIKFFLKPMIIMFIAIPIALIVVGPLGNLLNDLVQSGANFLNDRVSWLIPMLMGAFQPFLTLTGTAWAMTPIATSQISTLGYEIVNGPGMLASNIAQGGATLAVAMKTKDKNLKQLASSSGFTAVMGITEPCLYGVLLKLKRPFVASMIGGAIGGIYAGLSGLVRYAFVSPGLTAIPAFIGENPMNVVHAVITIVISFVAGFAASWILGFKDEGAEVETDADGKSEADAKKNADGTKDEEAETATTNTTKKDEKASETKEIASEVIGMPVSGKAAPLSEVNDTVFSGEVLGKGGAIFPEEGKVYAPADGTVTLFFDTGHAIGMCTENGTELLIHVGIDTVNLEGKYFEPQVTVDTKVKKGDLLLTFDLEAIKAEGYDTVIPVIVTNTSDFKEVSLVKEGTAKAGEDFLCVKRGE</sequence>
<evidence type="ECO:0000256" key="5">
    <source>
        <dbReference type="ARBA" id="ARBA00022679"/>
    </source>
</evidence>
<dbReference type="CDD" id="cd00212">
    <property type="entry name" value="PTS_IIB_glc"/>
    <property type="match status" value="1"/>
</dbReference>
<dbReference type="GO" id="GO:0015771">
    <property type="term" value="P:trehalose transport"/>
    <property type="evidence" value="ECO:0007669"/>
    <property type="project" value="TreeGrafter"/>
</dbReference>
<proteinExistence type="predicted"/>
<dbReference type="PROSITE" id="PS51098">
    <property type="entry name" value="PTS_EIIB_TYPE_1"/>
    <property type="match status" value="1"/>
</dbReference>
<dbReference type="Pfam" id="PF00367">
    <property type="entry name" value="PTS_EIIB"/>
    <property type="match status" value="1"/>
</dbReference>
<keyword evidence="6" id="KW-0598">Phosphotransferase system</keyword>
<feature type="transmembrane region" description="Helical" evidence="13">
    <location>
        <begin position="427"/>
        <end position="447"/>
    </location>
</feature>
<dbReference type="EMBL" id="BHGK01000001">
    <property type="protein sequence ID" value="GCA67953.1"/>
    <property type="molecule type" value="Genomic_DNA"/>
</dbReference>
<gene>
    <name evidence="17" type="primary">bglC</name>
    <name evidence="17" type="ORF">KGMB01110_23890</name>
</gene>
<evidence type="ECO:0000256" key="9">
    <source>
        <dbReference type="ARBA" id="ARBA00022989"/>
    </source>
</evidence>